<gene>
    <name evidence="8" type="ORF">Q8A67_006714</name>
</gene>
<dbReference type="SUPFAM" id="SSF50494">
    <property type="entry name" value="Trypsin-like serine proteases"/>
    <property type="match status" value="1"/>
</dbReference>
<dbReference type="PRINTS" id="PR00722">
    <property type="entry name" value="CHYMOTRYPSIN"/>
</dbReference>
<evidence type="ECO:0000313" key="9">
    <source>
        <dbReference type="Proteomes" id="UP001187343"/>
    </source>
</evidence>
<evidence type="ECO:0000256" key="1">
    <source>
        <dbReference type="ARBA" id="ARBA00022670"/>
    </source>
</evidence>
<dbReference type="PANTHER" id="PTHR24271">
    <property type="entry name" value="KALLIKREIN-RELATED"/>
    <property type="match status" value="1"/>
</dbReference>
<sequence>MVLYSFLLLLGTSLAGGMESDIIGGKEAKPHSRPYMASIQYKKQHTCGGVLIREDYVLTAAHCLNHSDYPDQDHTEVVLGAHNINKVEKSQQRITVMEFIRHPMFEKSNKPDYSYDIMLLKLKKKAKLNKFVKVMPLPKKNGKTPANVKCSIAGWGLKTSKGNQASDVMREVKLKLQFSFECQYKWQQFFNSERMICSVSDGKHAFCMGDSGSPLICNTKPQGIASYTINGSCTNTKYPQIYVKTSYFLPWIKKNDCTNPRYLAAGSSNAKLSQFFDKVIEKRYLTRDPSQMQSFTDRRRFNFKSFHND</sequence>
<evidence type="ECO:0000256" key="6">
    <source>
        <dbReference type="SAM" id="SignalP"/>
    </source>
</evidence>
<dbReference type="EMBL" id="JAUYZG010000006">
    <property type="protein sequence ID" value="KAK2904915.1"/>
    <property type="molecule type" value="Genomic_DNA"/>
</dbReference>
<feature type="domain" description="Peptidase S1" evidence="7">
    <location>
        <begin position="22"/>
        <end position="257"/>
    </location>
</feature>
<keyword evidence="3" id="KW-0378">Hydrolase</keyword>
<dbReference type="InterPro" id="IPR009003">
    <property type="entry name" value="Peptidase_S1_PA"/>
</dbReference>
<dbReference type="InterPro" id="IPR001314">
    <property type="entry name" value="Peptidase_S1A"/>
</dbReference>
<evidence type="ECO:0000256" key="3">
    <source>
        <dbReference type="ARBA" id="ARBA00022801"/>
    </source>
</evidence>
<evidence type="ECO:0000256" key="2">
    <source>
        <dbReference type="ARBA" id="ARBA00022729"/>
    </source>
</evidence>
<dbReference type="InterPro" id="IPR001254">
    <property type="entry name" value="Trypsin_dom"/>
</dbReference>
<feature type="signal peptide" evidence="6">
    <location>
        <begin position="1"/>
        <end position="17"/>
    </location>
</feature>
<dbReference type="PANTHER" id="PTHR24271:SF80">
    <property type="entry name" value="GRANZYME 3, TANDEM DUPLICATE 1-RELATED"/>
    <property type="match status" value="1"/>
</dbReference>
<keyword evidence="1" id="KW-0645">Protease</keyword>
<evidence type="ECO:0000256" key="4">
    <source>
        <dbReference type="ARBA" id="ARBA00022825"/>
    </source>
</evidence>
<dbReference type="Pfam" id="PF00089">
    <property type="entry name" value="Trypsin"/>
    <property type="match status" value="1"/>
</dbReference>
<keyword evidence="9" id="KW-1185">Reference proteome</keyword>
<dbReference type="Proteomes" id="UP001187343">
    <property type="component" value="Unassembled WGS sequence"/>
</dbReference>
<reference evidence="8" key="1">
    <citation type="submission" date="2023-08" db="EMBL/GenBank/DDBJ databases">
        <title>Chromosome-level Genome Assembly of mud carp (Cirrhinus molitorella).</title>
        <authorList>
            <person name="Liu H."/>
        </authorList>
    </citation>
    <scope>NUCLEOTIDE SEQUENCE</scope>
    <source>
        <strain evidence="8">Prfri</strain>
        <tissue evidence="8">Muscle</tissue>
    </source>
</reference>
<dbReference type="GO" id="GO:0006508">
    <property type="term" value="P:proteolysis"/>
    <property type="evidence" value="ECO:0007669"/>
    <property type="project" value="UniProtKB-KW"/>
</dbReference>
<dbReference type="InterPro" id="IPR043504">
    <property type="entry name" value="Peptidase_S1_PA_chymotrypsin"/>
</dbReference>
<protein>
    <recommendedName>
        <fullName evidence="7">Peptidase S1 domain-containing protein</fullName>
    </recommendedName>
</protein>
<feature type="chain" id="PRO_5041723472" description="Peptidase S1 domain-containing protein" evidence="6">
    <location>
        <begin position="18"/>
        <end position="309"/>
    </location>
</feature>
<name>A0AA88TS13_9TELE</name>
<keyword evidence="4" id="KW-0720">Serine protease</keyword>
<organism evidence="8 9">
    <name type="scientific">Cirrhinus molitorella</name>
    <name type="common">mud carp</name>
    <dbReference type="NCBI Taxonomy" id="172907"/>
    <lineage>
        <taxon>Eukaryota</taxon>
        <taxon>Metazoa</taxon>
        <taxon>Chordata</taxon>
        <taxon>Craniata</taxon>
        <taxon>Vertebrata</taxon>
        <taxon>Euteleostomi</taxon>
        <taxon>Actinopterygii</taxon>
        <taxon>Neopterygii</taxon>
        <taxon>Teleostei</taxon>
        <taxon>Ostariophysi</taxon>
        <taxon>Cypriniformes</taxon>
        <taxon>Cyprinidae</taxon>
        <taxon>Labeoninae</taxon>
        <taxon>Labeonini</taxon>
        <taxon>Cirrhinus</taxon>
    </lineage>
</organism>
<dbReference type="Gene3D" id="2.40.10.10">
    <property type="entry name" value="Trypsin-like serine proteases"/>
    <property type="match status" value="1"/>
</dbReference>
<dbReference type="InterPro" id="IPR018114">
    <property type="entry name" value="TRYPSIN_HIS"/>
</dbReference>
<dbReference type="FunFam" id="2.40.10.10:FF:000120">
    <property type="entry name" value="Putative serine protease"/>
    <property type="match status" value="1"/>
</dbReference>
<dbReference type="CDD" id="cd00190">
    <property type="entry name" value="Tryp_SPc"/>
    <property type="match status" value="1"/>
</dbReference>
<accession>A0AA88TS13</accession>
<evidence type="ECO:0000256" key="5">
    <source>
        <dbReference type="ARBA" id="ARBA00023157"/>
    </source>
</evidence>
<proteinExistence type="predicted"/>
<dbReference type="GO" id="GO:0004252">
    <property type="term" value="F:serine-type endopeptidase activity"/>
    <property type="evidence" value="ECO:0007669"/>
    <property type="project" value="InterPro"/>
</dbReference>
<keyword evidence="5" id="KW-1015">Disulfide bond</keyword>
<evidence type="ECO:0000313" key="8">
    <source>
        <dbReference type="EMBL" id="KAK2904915.1"/>
    </source>
</evidence>
<dbReference type="AlphaFoldDB" id="A0AA88TS13"/>
<comment type="caution">
    <text evidence="8">The sequence shown here is derived from an EMBL/GenBank/DDBJ whole genome shotgun (WGS) entry which is preliminary data.</text>
</comment>
<dbReference type="PROSITE" id="PS00134">
    <property type="entry name" value="TRYPSIN_HIS"/>
    <property type="match status" value="1"/>
</dbReference>
<dbReference type="SMART" id="SM00020">
    <property type="entry name" value="Tryp_SPc"/>
    <property type="match status" value="1"/>
</dbReference>
<evidence type="ECO:0000259" key="7">
    <source>
        <dbReference type="PROSITE" id="PS50240"/>
    </source>
</evidence>
<keyword evidence="2 6" id="KW-0732">Signal</keyword>
<dbReference type="PROSITE" id="PS50240">
    <property type="entry name" value="TRYPSIN_DOM"/>
    <property type="match status" value="1"/>
</dbReference>